<proteinExistence type="inferred from homology"/>
<keyword evidence="6" id="KW-0547">Nucleotide-binding</keyword>
<dbReference type="GO" id="GO:0055085">
    <property type="term" value="P:transmembrane transport"/>
    <property type="evidence" value="ECO:0007669"/>
    <property type="project" value="UniProtKB-ARBA"/>
</dbReference>
<dbReference type="CDD" id="cd03257">
    <property type="entry name" value="ABC_NikE_OppD_transporters"/>
    <property type="match status" value="1"/>
</dbReference>
<keyword evidence="3" id="KW-0813">Transport</keyword>
<dbReference type="FunFam" id="3.40.50.300:FF:000016">
    <property type="entry name" value="Oligopeptide ABC transporter ATP-binding component"/>
    <property type="match status" value="1"/>
</dbReference>
<dbReference type="NCBIfam" id="TIGR01727">
    <property type="entry name" value="oligo_HPY"/>
    <property type="match status" value="1"/>
</dbReference>
<reference evidence="14 15" key="1">
    <citation type="submission" date="2020-08" db="EMBL/GenBank/DDBJ databases">
        <title>Genomic Encyclopedia of Type Strains, Phase IV (KMG-IV): sequencing the most valuable type-strain genomes for metagenomic binning, comparative biology and taxonomic classification.</title>
        <authorList>
            <person name="Goeker M."/>
        </authorList>
    </citation>
    <scope>NUCLEOTIDE SEQUENCE [LARGE SCALE GENOMIC DNA]</scope>
    <source>
        <strain evidence="14 15">DSM 22336</strain>
    </source>
</reference>
<dbReference type="GO" id="GO:0005524">
    <property type="term" value="F:ATP binding"/>
    <property type="evidence" value="ECO:0007669"/>
    <property type="project" value="UniProtKB-KW"/>
</dbReference>
<evidence type="ECO:0000256" key="12">
    <source>
        <dbReference type="ARBA" id="ARBA00025070"/>
    </source>
</evidence>
<dbReference type="GO" id="GO:0015833">
    <property type="term" value="P:peptide transport"/>
    <property type="evidence" value="ECO:0007669"/>
    <property type="project" value="UniProtKB-KW"/>
</dbReference>
<dbReference type="InterPro" id="IPR013563">
    <property type="entry name" value="Oligopep_ABC_C"/>
</dbReference>
<comment type="subcellular location">
    <subcellularLocation>
        <location evidence="1">Cell inner membrane</location>
        <topology evidence="1">Peripheral membrane protein</topology>
    </subcellularLocation>
</comment>
<dbReference type="PROSITE" id="PS00211">
    <property type="entry name" value="ABC_TRANSPORTER_1"/>
    <property type="match status" value="1"/>
</dbReference>
<keyword evidence="8" id="KW-0571">Peptide transport</keyword>
<dbReference type="SUPFAM" id="SSF52540">
    <property type="entry name" value="P-loop containing nucleoside triphosphate hydrolases"/>
    <property type="match status" value="1"/>
</dbReference>
<accession>A0A841LUE8</accession>
<dbReference type="PANTHER" id="PTHR43776">
    <property type="entry name" value="TRANSPORT ATP-BINDING PROTEIN"/>
    <property type="match status" value="1"/>
</dbReference>
<dbReference type="AlphaFoldDB" id="A0A841LUE8"/>
<dbReference type="EMBL" id="JACIIU010000014">
    <property type="protein sequence ID" value="MBB6261945.1"/>
    <property type="molecule type" value="Genomic_DNA"/>
</dbReference>
<keyword evidence="10" id="KW-1278">Translocase</keyword>
<dbReference type="GO" id="GO:0016887">
    <property type="term" value="F:ATP hydrolysis activity"/>
    <property type="evidence" value="ECO:0007669"/>
    <property type="project" value="InterPro"/>
</dbReference>
<evidence type="ECO:0000259" key="13">
    <source>
        <dbReference type="PROSITE" id="PS50893"/>
    </source>
</evidence>
<dbReference type="InterPro" id="IPR003593">
    <property type="entry name" value="AAA+_ATPase"/>
</dbReference>
<dbReference type="Proteomes" id="UP000555393">
    <property type="component" value="Unassembled WGS sequence"/>
</dbReference>
<evidence type="ECO:0000256" key="9">
    <source>
        <dbReference type="ARBA" id="ARBA00022927"/>
    </source>
</evidence>
<sequence>MNAINISPEGETILEVQSLRHQFGRKEDWIDKIGAKLRKSGPRPVVRAINGVDLNVKKGEIFGIAGESGCGKSTLGRIMAGLIKPTEGQIAYHGKPVMRGDKPANLKLQMIFQDSGAALNPRMQVKDLIGEGPLLHGLVKRREMKDFIVNQLEIVGLNADAMTRYPHQFSGGQRQRINIARALALQPDMIICDESIAALDVSIQAQIINLFLDLKDRLDLTYVFISHDLGVLKHIADNLAVMYLGRVVEQGDASEIFANPRHPYTQVLLENVLTLDRRDQQFEPVEGEVPSPLNLPSGCAFNTRCTHAVPACAQVVPALVGDEKHQVACPVMA</sequence>
<keyword evidence="5" id="KW-0997">Cell inner membrane</keyword>
<dbReference type="GO" id="GO:0005886">
    <property type="term" value="C:plasma membrane"/>
    <property type="evidence" value="ECO:0007669"/>
    <property type="project" value="UniProtKB-SubCell"/>
</dbReference>
<evidence type="ECO:0000256" key="7">
    <source>
        <dbReference type="ARBA" id="ARBA00022840"/>
    </source>
</evidence>
<protein>
    <submittedName>
        <fullName evidence="14">Peptide/nickel transport system ATP-binding protein</fullName>
    </submittedName>
</protein>
<evidence type="ECO:0000256" key="4">
    <source>
        <dbReference type="ARBA" id="ARBA00022475"/>
    </source>
</evidence>
<dbReference type="InterPro" id="IPR017871">
    <property type="entry name" value="ABC_transporter-like_CS"/>
</dbReference>
<evidence type="ECO:0000256" key="6">
    <source>
        <dbReference type="ARBA" id="ARBA00022741"/>
    </source>
</evidence>
<dbReference type="Pfam" id="PF00005">
    <property type="entry name" value="ABC_tran"/>
    <property type="match status" value="1"/>
</dbReference>
<evidence type="ECO:0000256" key="8">
    <source>
        <dbReference type="ARBA" id="ARBA00022856"/>
    </source>
</evidence>
<comment type="similarity">
    <text evidence="2">Belongs to the ABC transporter superfamily.</text>
</comment>
<evidence type="ECO:0000256" key="10">
    <source>
        <dbReference type="ARBA" id="ARBA00022967"/>
    </source>
</evidence>
<feature type="domain" description="ABC transporter" evidence="13">
    <location>
        <begin position="14"/>
        <end position="269"/>
    </location>
</feature>
<evidence type="ECO:0000313" key="15">
    <source>
        <dbReference type="Proteomes" id="UP000555393"/>
    </source>
</evidence>
<evidence type="ECO:0000256" key="1">
    <source>
        <dbReference type="ARBA" id="ARBA00004417"/>
    </source>
</evidence>
<dbReference type="Pfam" id="PF08352">
    <property type="entry name" value="oligo_HPY"/>
    <property type="match status" value="1"/>
</dbReference>
<evidence type="ECO:0000256" key="2">
    <source>
        <dbReference type="ARBA" id="ARBA00005417"/>
    </source>
</evidence>
<organism evidence="14 15">
    <name type="scientific">Paenochrobactrum gallinarii</name>
    <dbReference type="NCBI Taxonomy" id="643673"/>
    <lineage>
        <taxon>Bacteria</taxon>
        <taxon>Pseudomonadati</taxon>
        <taxon>Pseudomonadota</taxon>
        <taxon>Alphaproteobacteria</taxon>
        <taxon>Hyphomicrobiales</taxon>
        <taxon>Brucellaceae</taxon>
        <taxon>Paenochrobactrum</taxon>
    </lineage>
</organism>
<keyword evidence="4" id="KW-1003">Cell membrane</keyword>
<evidence type="ECO:0000256" key="11">
    <source>
        <dbReference type="ARBA" id="ARBA00023136"/>
    </source>
</evidence>
<keyword evidence="15" id="KW-1185">Reference proteome</keyword>
<dbReference type="GO" id="GO:0015031">
    <property type="term" value="P:protein transport"/>
    <property type="evidence" value="ECO:0007669"/>
    <property type="project" value="UniProtKB-KW"/>
</dbReference>
<dbReference type="InterPro" id="IPR003439">
    <property type="entry name" value="ABC_transporter-like_ATP-bd"/>
</dbReference>
<dbReference type="InterPro" id="IPR050319">
    <property type="entry name" value="ABC_transp_ATP-bind"/>
</dbReference>
<keyword evidence="9" id="KW-0653">Protein transport</keyword>
<keyword evidence="7 14" id="KW-0067">ATP-binding</keyword>
<evidence type="ECO:0000313" key="14">
    <source>
        <dbReference type="EMBL" id="MBB6261945.1"/>
    </source>
</evidence>
<comment type="caution">
    <text evidence="14">The sequence shown here is derived from an EMBL/GenBank/DDBJ whole genome shotgun (WGS) entry which is preliminary data.</text>
</comment>
<dbReference type="InterPro" id="IPR027417">
    <property type="entry name" value="P-loop_NTPase"/>
</dbReference>
<keyword evidence="11" id="KW-0472">Membrane</keyword>
<dbReference type="PROSITE" id="PS50893">
    <property type="entry name" value="ABC_TRANSPORTER_2"/>
    <property type="match status" value="1"/>
</dbReference>
<name>A0A841LUE8_9HYPH</name>
<dbReference type="SMART" id="SM00382">
    <property type="entry name" value="AAA"/>
    <property type="match status" value="1"/>
</dbReference>
<evidence type="ECO:0000256" key="3">
    <source>
        <dbReference type="ARBA" id="ARBA00022448"/>
    </source>
</evidence>
<dbReference type="Gene3D" id="3.40.50.300">
    <property type="entry name" value="P-loop containing nucleotide triphosphate hydrolases"/>
    <property type="match status" value="1"/>
</dbReference>
<dbReference type="RefSeq" id="WP_184223783.1">
    <property type="nucleotide sequence ID" value="NZ_JACIIU010000014.1"/>
</dbReference>
<comment type="function">
    <text evidence="12">Probably part of an ABC transporter complex that could be involved in peptide import. Probably responsible for energy coupling to the transport system.</text>
</comment>
<gene>
    <name evidence="14" type="ORF">FHS77_002512</name>
</gene>
<evidence type="ECO:0000256" key="5">
    <source>
        <dbReference type="ARBA" id="ARBA00022519"/>
    </source>
</evidence>
<dbReference type="PANTHER" id="PTHR43776:SF7">
    <property type="entry name" value="D,D-DIPEPTIDE TRANSPORT ATP-BINDING PROTEIN DDPF-RELATED"/>
    <property type="match status" value="1"/>
</dbReference>